<evidence type="ECO:0000256" key="1">
    <source>
        <dbReference type="SAM" id="Phobius"/>
    </source>
</evidence>
<reference evidence="2" key="1">
    <citation type="submission" date="2020-05" db="EMBL/GenBank/DDBJ databases">
        <title>Mycena genomes resolve the evolution of fungal bioluminescence.</title>
        <authorList>
            <person name="Tsai I.J."/>
        </authorList>
    </citation>
    <scope>NUCLEOTIDE SEQUENCE</scope>
    <source>
        <strain evidence="2">160909Yilan</strain>
    </source>
</reference>
<evidence type="ECO:0000313" key="3">
    <source>
        <dbReference type="Proteomes" id="UP000623467"/>
    </source>
</evidence>
<name>A0A8H6ZIM9_9AGAR</name>
<gene>
    <name evidence="2" type="ORF">MSAN_00232400</name>
</gene>
<feature type="transmembrane region" description="Helical" evidence="1">
    <location>
        <begin position="65"/>
        <end position="84"/>
    </location>
</feature>
<keyword evidence="1" id="KW-0472">Membrane</keyword>
<proteinExistence type="predicted"/>
<sequence>MPHTSVNHPSTGAICGQATLLPGSGCQNIGSDSDNRQNNWLDWNSPAATPSSLLFFTLSLIPSNVFRYPTLAVAVISLVVYSIYSNSSSARLTRVNDIIIEADSILTRAKAECMRNHSLLAEYETRLLRTKLFASEIHSQILEIHVVPWKHYVQNRMAISRSLAKCEHELRDIQTSLLVLIEAVHQRKLAEDLNLNPQIVDGLSSLTFSGPTSSARGCA</sequence>
<comment type="caution">
    <text evidence="2">The sequence shown here is derived from an EMBL/GenBank/DDBJ whole genome shotgun (WGS) entry which is preliminary data.</text>
</comment>
<protein>
    <submittedName>
        <fullName evidence="2">Uncharacterized protein</fullName>
    </submittedName>
</protein>
<keyword evidence="1" id="KW-0812">Transmembrane</keyword>
<keyword evidence="3" id="KW-1185">Reference proteome</keyword>
<dbReference type="AlphaFoldDB" id="A0A8H6ZIM9"/>
<dbReference type="OrthoDB" id="3002483at2759"/>
<keyword evidence="1" id="KW-1133">Transmembrane helix</keyword>
<dbReference type="EMBL" id="JACAZH010000001">
    <property type="protein sequence ID" value="KAF7378082.1"/>
    <property type="molecule type" value="Genomic_DNA"/>
</dbReference>
<organism evidence="2 3">
    <name type="scientific">Mycena sanguinolenta</name>
    <dbReference type="NCBI Taxonomy" id="230812"/>
    <lineage>
        <taxon>Eukaryota</taxon>
        <taxon>Fungi</taxon>
        <taxon>Dikarya</taxon>
        <taxon>Basidiomycota</taxon>
        <taxon>Agaricomycotina</taxon>
        <taxon>Agaricomycetes</taxon>
        <taxon>Agaricomycetidae</taxon>
        <taxon>Agaricales</taxon>
        <taxon>Marasmiineae</taxon>
        <taxon>Mycenaceae</taxon>
        <taxon>Mycena</taxon>
    </lineage>
</organism>
<accession>A0A8H6ZIM9</accession>
<dbReference type="Proteomes" id="UP000623467">
    <property type="component" value="Unassembled WGS sequence"/>
</dbReference>
<evidence type="ECO:0000313" key="2">
    <source>
        <dbReference type="EMBL" id="KAF7378082.1"/>
    </source>
</evidence>